<evidence type="ECO:0000259" key="4">
    <source>
        <dbReference type="PROSITE" id="PS52019"/>
    </source>
</evidence>
<dbReference type="EMBL" id="JBHTMX010000308">
    <property type="protein sequence ID" value="MFD1333714.1"/>
    <property type="molecule type" value="Genomic_DNA"/>
</dbReference>
<dbReference type="InterPro" id="IPR016036">
    <property type="entry name" value="Malonyl_transacylase_ACP-bd"/>
</dbReference>
<dbReference type="Gene3D" id="3.10.129.110">
    <property type="entry name" value="Polyketide synthase dehydratase"/>
    <property type="match status" value="1"/>
</dbReference>
<feature type="non-terminal residue" evidence="5">
    <location>
        <position position="1"/>
    </location>
</feature>
<evidence type="ECO:0000313" key="6">
    <source>
        <dbReference type="Proteomes" id="UP001597171"/>
    </source>
</evidence>
<evidence type="ECO:0000256" key="1">
    <source>
        <dbReference type="ARBA" id="ARBA00022450"/>
    </source>
</evidence>
<dbReference type="SUPFAM" id="SSF52151">
    <property type="entry name" value="FabD/lysophospholipase-like"/>
    <property type="match status" value="1"/>
</dbReference>
<dbReference type="InterPro" id="IPR049551">
    <property type="entry name" value="PKS_DH_C"/>
</dbReference>
<dbReference type="InterPro" id="IPR042104">
    <property type="entry name" value="PKS_dehydratase_sf"/>
</dbReference>
<dbReference type="InterPro" id="IPR016035">
    <property type="entry name" value="Acyl_Trfase/lysoPLipase"/>
</dbReference>
<accession>A0ABW3ZCD1</accession>
<dbReference type="PANTHER" id="PTHR43775">
    <property type="entry name" value="FATTY ACID SYNTHASE"/>
    <property type="match status" value="1"/>
</dbReference>
<dbReference type="InterPro" id="IPR014043">
    <property type="entry name" value="Acyl_transferase_dom"/>
</dbReference>
<dbReference type="Proteomes" id="UP001597171">
    <property type="component" value="Unassembled WGS sequence"/>
</dbReference>
<dbReference type="InterPro" id="IPR001227">
    <property type="entry name" value="Ac_transferase_dom_sf"/>
</dbReference>
<feature type="region of interest" description="C-terminal hotdog fold" evidence="3">
    <location>
        <begin position="562"/>
        <end position="708"/>
    </location>
</feature>
<feature type="active site" description="Proton donor; for dehydratase activity" evidence="3">
    <location>
        <position position="624"/>
    </location>
</feature>
<dbReference type="InterPro" id="IPR049552">
    <property type="entry name" value="PKS_DH_N"/>
</dbReference>
<evidence type="ECO:0000313" key="5">
    <source>
        <dbReference type="EMBL" id="MFD1333714.1"/>
    </source>
</evidence>
<dbReference type="PROSITE" id="PS52019">
    <property type="entry name" value="PKS_MFAS_DH"/>
    <property type="match status" value="1"/>
</dbReference>
<dbReference type="GO" id="GO:0016746">
    <property type="term" value="F:acyltransferase activity"/>
    <property type="evidence" value="ECO:0007669"/>
    <property type="project" value="UniProtKB-KW"/>
</dbReference>
<evidence type="ECO:0000256" key="3">
    <source>
        <dbReference type="PROSITE-ProRule" id="PRU01363"/>
    </source>
</evidence>
<keyword evidence="1" id="KW-0596">Phosphopantetheine</keyword>
<feature type="region of interest" description="N-terminal hotdog fold" evidence="3">
    <location>
        <begin position="431"/>
        <end position="550"/>
    </location>
</feature>
<keyword evidence="5" id="KW-0012">Acyltransferase</keyword>
<feature type="active site" description="Proton acceptor; for dehydratase activity" evidence="3">
    <location>
        <position position="460"/>
    </location>
</feature>
<dbReference type="PANTHER" id="PTHR43775:SF37">
    <property type="entry name" value="SI:DKEY-61P9.11"/>
    <property type="match status" value="1"/>
</dbReference>
<dbReference type="Gene3D" id="3.40.366.10">
    <property type="entry name" value="Malonyl-Coenzyme A Acyl Carrier Protein, domain 2"/>
    <property type="match status" value="1"/>
</dbReference>
<reference evidence="6" key="1">
    <citation type="journal article" date="2019" name="Int. J. Syst. Evol. Microbiol.">
        <title>The Global Catalogue of Microorganisms (GCM) 10K type strain sequencing project: providing services to taxonomists for standard genome sequencing and annotation.</title>
        <authorList>
            <consortium name="The Broad Institute Genomics Platform"/>
            <consortium name="The Broad Institute Genome Sequencing Center for Infectious Disease"/>
            <person name="Wu L."/>
            <person name="Ma J."/>
        </authorList>
    </citation>
    <scope>NUCLEOTIDE SEQUENCE [LARGE SCALE GENOMIC DNA]</scope>
    <source>
        <strain evidence="6">CCUG 61696</strain>
    </source>
</reference>
<gene>
    <name evidence="5" type="ORF">ACFQ4O_17050</name>
</gene>
<dbReference type="InterPro" id="IPR049900">
    <property type="entry name" value="PKS_mFAS_DH"/>
</dbReference>
<proteinExistence type="predicted"/>
<dbReference type="Pfam" id="PF00698">
    <property type="entry name" value="Acyl_transf_1"/>
    <property type="match status" value="1"/>
</dbReference>
<name>A0ABW3ZCD1_9HYPH</name>
<dbReference type="SMART" id="SM00827">
    <property type="entry name" value="PKS_AT"/>
    <property type="match status" value="1"/>
</dbReference>
<dbReference type="SUPFAM" id="SSF55048">
    <property type="entry name" value="Probable ACP-binding domain of malonyl-CoA ACP transacylase"/>
    <property type="match status" value="1"/>
</dbReference>
<dbReference type="Pfam" id="PF14765">
    <property type="entry name" value="PS-DH"/>
    <property type="match status" value="1"/>
</dbReference>
<sequence>TLAGRDAARARHVATSVAATRDLLPKRLVLESDDPTSWEATLAAFATDGAADGVILDGAVGRDAPVAFAYSGNGSQWAGMGRRLHAQDAAFRARLAEIDERFGAVAGWSVLAALFADDLADKLKRAEFAQPLLFATQEATTAALAAAGVTPDVTLGHSVGEVAAALASGALTLDQACAVVHSRSLHQEIAWKAGVMAAVLVPADEARDLIAAGGFGGVEIAAVNSARSITLSGPETEIRELSRFARSRRVAVRVLDIDYPFHTGLIEGVREPLLNDLAGFRPRATRVPFVSSVTGTVVEGAALDAGYWWDNVRQPVLFADAVEAAAALGARVFVEIGPRPVLQTYMTDVLAAAEVTSGVVNCDDHGAGEHDPIRRALAKLVAKGGRVARDVAFGRPNGPAVRLPTYPWQNVRFAVGVTADGQALYQGYDRHPLIGARLKTQSDEWNAHLDPAVAPLIADHKVGGRVVAPAAALAEMALAAGRAWLKTEAVELSDFEISHALTLDADAIAEVRTRISAESRTVEILSRPRLRSEDWTLHAVGRVAPVPSARPAVEETVTPAGAPRAEGAGLYALAGAYGLDFGPAFQAVSHVERLAQDRLRVTLKPAAERGPRDDRYGLHPADFDACFHGLLTLFGDAGDRPDMTYLPMRFGTLRLHAPGATIARAEIAIRRFSPRSIDAAFTLFDADGAVIATLSDARFRAVTLARRTPLERLSYHAAPALIGPGPAAAPVE</sequence>
<keyword evidence="6" id="KW-1185">Reference proteome</keyword>
<feature type="domain" description="PKS/mFAS DH" evidence="4">
    <location>
        <begin position="431"/>
        <end position="708"/>
    </location>
</feature>
<feature type="non-terminal residue" evidence="5">
    <location>
        <position position="732"/>
    </location>
</feature>
<keyword evidence="2" id="KW-0597">Phosphoprotein</keyword>
<dbReference type="Pfam" id="PF21089">
    <property type="entry name" value="PKS_DH_N"/>
    <property type="match status" value="1"/>
</dbReference>
<dbReference type="Gene3D" id="3.30.70.3290">
    <property type="match status" value="1"/>
</dbReference>
<dbReference type="InterPro" id="IPR050091">
    <property type="entry name" value="PKS_NRPS_Biosynth_Enz"/>
</dbReference>
<dbReference type="SMART" id="SM00826">
    <property type="entry name" value="PKS_DH"/>
    <property type="match status" value="1"/>
</dbReference>
<comment type="caution">
    <text evidence="5">The sequence shown here is derived from an EMBL/GenBank/DDBJ whole genome shotgun (WGS) entry which is preliminary data.</text>
</comment>
<organism evidence="5 6">
    <name type="scientific">Methylopila musalis</name>
    <dbReference type="NCBI Taxonomy" id="1134781"/>
    <lineage>
        <taxon>Bacteria</taxon>
        <taxon>Pseudomonadati</taxon>
        <taxon>Pseudomonadota</taxon>
        <taxon>Alphaproteobacteria</taxon>
        <taxon>Hyphomicrobiales</taxon>
        <taxon>Methylopilaceae</taxon>
        <taxon>Methylopila</taxon>
    </lineage>
</organism>
<evidence type="ECO:0000256" key="2">
    <source>
        <dbReference type="ARBA" id="ARBA00022553"/>
    </source>
</evidence>
<keyword evidence="5" id="KW-0808">Transferase</keyword>
<dbReference type="InterPro" id="IPR020807">
    <property type="entry name" value="PKS_DH"/>
</dbReference>
<dbReference type="RefSeq" id="WP_378777507.1">
    <property type="nucleotide sequence ID" value="NZ_JBHTMX010000308.1"/>
</dbReference>
<protein>
    <submittedName>
        <fullName evidence="5">Acyltransferase domain-containing protein</fullName>
    </submittedName>
</protein>